<dbReference type="AlphaFoldDB" id="A0A0M0BRV3"/>
<keyword evidence="1" id="KW-1133">Transmembrane helix</keyword>
<dbReference type="EMBL" id="LFWZ01000007">
    <property type="protein sequence ID" value="KON31328.1"/>
    <property type="molecule type" value="Genomic_DNA"/>
</dbReference>
<organism evidence="3 4">
    <name type="scientific">miscellaneous Crenarchaeota group-15 archaeon DG-45</name>
    <dbReference type="NCBI Taxonomy" id="1685127"/>
    <lineage>
        <taxon>Archaea</taxon>
        <taxon>Candidatus Bathyarchaeota</taxon>
        <taxon>MCG-15</taxon>
    </lineage>
</organism>
<dbReference type="InterPro" id="IPR010496">
    <property type="entry name" value="AL/BT2_dom"/>
</dbReference>
<sequence length="816" mass="90992">MATSAGAGDDEHTHVLFEDGFEDGEADGWDIFIPSDSPKGSGWAVELDYGNYVLREWGHVWAEAGDFTWTNYTFNVKVKSITPQWGIHINFRMGKLGLRYFLQIWSEQLRLVKEHQGEFTEIKTANMAINPNKWYSLKIVCIGNRIQVYVDEALKLDYTDDEDPILSGRIGLESCENSNVRFDDVKVSTTYHLYIAHLIKKAQDEIDAARMVDADTGEAERTLAEAQAAFAEGDLPSAEILANEAADLAEHAPVGPVSVDELSKYSAEYDERTVEVSGTVRDIRYEEGVYRFAVDDGTGVVTATFDGSLGEIKAEDRVKVVGVFDTSTTTVMAESLEKAKAPMEGLYTFLIFKDDFEDGDYSDWRTDVNPEFEGSVWKMEREGDNHVLSAEGDCWSNAGDPEWTDYIFEVDVKLIKGEAGIPFRFTQKPPIGAEHYILHLSTYNIVRLEKVEIYLKEQRWSELKYVNVDLHQNEWYTVKIVCLENNIKVYLDDDLKLDYTDEDDPLLSGSIGLATPPQDGVKPSHVHFDDVKVSKMATTTDIDDLIAYAQTEIDEAREVNADTSSAELKLEQARQALALEEYKMVQYLVDEAVWLAKRSSVGQISVKNLRAMATRISGHTVTITGAVKSLEARYGAGYNFALDDGTGSMGVSYQGALVDIGDDYVVRVTGIFDSTMEAVAASRIEKVSGPTGQSPTAPAIPLGPFGINLSIESIATLISICGAGVGIAGWMSRRMSAGKRRKILFRKLMDDIDGVYSRFKMNTIRCEAELYKLRDQVLGDFKEGLIDEENYKVLNERIEAYMKEVKEEISGNGPEA</sequence>
<evidence type="ECO:0000259" key="2">
    <source>
        <dbReference type="Pfam" id="PF06439"/>
    </source>
</evidence>
<gene>
    <name evidence="3" type="ORF">AC482_01165</name>
</gene>
<proteinExistence type="predicted"/>
<feature type="domain" description="3-keto-alpha-glucoside-1,2-lyase/3-keto-2-hydroxy-glucal hydratase" evidence="2">
    <location>
        <begin position="52"/>
        <end position="187"/>
    </location>
</feature>
<dbReference type="GO" id="GO:0016787">
    <property type="term" value="F:hydrolase activity"/>
    <property type="evidence" value="ECO:0007669"/>
    <property type="project" value="InterPro"/>
</dbReference>
<dbReference type="Gene3D" id="2.60.120.560">
    <property type="entry name" value="Exo-inulinase, domain 1"/>
    <property type="match status" value="2"/>
</dbReference>
<protein>
    <recommendedName>
        <fullName evidence="2">3-keto-alpha-glucoside-1,2-lyase/3-keto-2-hydroxy-glucal hydratase domain-containing protein</fullName>
    </recommendedName>
</protein>
<keyword evidence="1" id="KW-0812">Transmembrane</keyword>
<feature type="domain" description="3-keto-alpha-glucoside-1,2-lyase/3-keto-2-hydroxy-glucal hydratase" evidence="2">
    <location>
        <begin position="354"/>
        <end position="533"/>
    </location>
</feature>
<feature type="transmembrane region" description="Helical" evidence="1">
    <location>
        <begin position="714"/>
        <end position="732"/>
    </location>
</feature>
<dbReference type="Proteomes" id="UP000037210">
    <property type="component" value="Unassembled WGS sequence"/>
</dbReference>
<dbReference type="InterPro" id="IPR012340">
    <property type="entry name" value="NA-bd_OB-fold"/>
</dbReference>
<accession>A0A0M0BRV3</accession>
<reference evidence="3 4" key="1">
    <citation type="submission" date="2015-06" db="EMBL/GenBank/DDBJ databases">
        <title>New insights into the roles of widespread benthic archaea in carbon and nitrogen cycling.</title>
        <authorList>
            <person name="Lazar C.S."/>
            <person name="Baker B.J."/>
            <person name="Seitz K.W."/>
            <person name="Hyde A.S."/>
            <person name="Dick G.J."/>
            <person name="Hinrichs K.-U."/>
            <person name="Teske A.P."/>
        </authorList>
    </citation>
    <scope>NUCLEOTIDE SEQUENCE [LARGE SCALE GENOMIC DNA]</scope>
    <source>
        <strain evidence="3">DG-45</strain>
    </source>
</reference>
<dbReference type="SUPFAM" id="SSF50249">
    <property type="entry name" value="Nucleic acid-binding proteins"/>
    <property type="match status" value="1"/>
</dbReference>
<keyword evidence="1" id="KW-0472">Membrane</keyword>
<evidence type="ECO:0000256" key="1">
    <source>
        <dbReference type="SAM" id="Phobius"/>
    </source>
</evidence>
<name>A0A0M0BRV3_9ARCH</name>
<evidence type="ECO:0000313" key="4">
    <source>
        <dbReference type="Proteomes" id="UP000037210"/>
    </source>
</evidence>
<evidence type="ECO:0000313" key="3">
    <source>
        <dbReference type="EMBL" id="KON31328.1"/>
    </source>
</evidence>
<dbReference type="Pfam" id="PF06439">
    <property type="entry name" value="3keto-disac_hyd"/>
    <property type="match status" value="2"/>
</dbReference>
<comment type="caution">
    <text evidence="3">The sequence shown here is derived from an EMBL/GenBank/DDBJ whole genome shotgun (WGS) entry which is preliminary data.</text>
</comment>